<dbReference type="InterPro" id="IPR051708">
    <property type="entry name" value="Plant_Aspart_Prot_A1"/>
</dbReference>
<evidence type="ECO:0000256" key="1">
    <source>
        <dbReference type="ARBA" id="ARBA00004613"/>
    </source>
</evidence>
<keyword evidence="8" id="KW-0732">Signal</keyword>
<sequence>MARNCPVFSLFSKLFLLVFINLCLYSLIEGKTGGFSTHLIHRDSPKSPLYNPSNSHFERLHEAFHRSSARAEYFKKRISHSRSNNRFSRSSSNPFQSTTIPADGEYLMKVSIGTPPVDLLAIADTGSDMTWIECKPCNGCFNQHFPLFDPNKTKSYRHLLCNSSLCWGPGVTCDPKNKCGYSELYADGSSSDGDLSTETFTFESSSGRKLKIPNVVFGCTHKTGGGFGETASGIVGLGGGALSIIRQWTESIGGKFSYCVVPRDSNSSSTITFGSNAALSGNGVVSTPLIRQFPDTYYYVNLIGFSVANMRIPYKEISNLDNSFPNDTVTGNIFIDSGTMLTYVPLEFYQKLESDIIKTARGTRVTDPSGFYGLCYKVEKRLQIPKIVARFAGADILLPPNGTFLEVYEGVVCLAIVPVDPADNLAIFGNLLQVNHLIEYDLVNNKVSFLPIDCTKYK</sequence>
<dbReference type="AlphaFoldDB" id="A0A068UUB4"/>
<dbReference type="EMBL" id="HG739144">
    <property type="protein sequence ID" value="CDP11849.1"/>
    <property type="molecule type" value="Genomic_DNA"/>
</dbReference>
<dbReference type="PANTHER" id="PTHR47967">
    <property type="entry name" value="OS07G0603500 PROTEIN-RELATED"/>
    <property type="match status" value="1"/>
</dbReference>
<organism evidence="10 11">
    <name type="scientific">Coffea canephora</name>
    <name type="common">Robusta coffee</name>
    <dbReference type="NCBI Taxonomy" id="49390"/>
    <lineage>
        <taxon>Eukaryota</taxon>
        <taxon>Viridiplantae</taxon>
        <taxon>Streptophyta</taxon>
        <taxon>Embryophyta</taxon>
        <taxon>Tracheophyta</taxon>
        <taxon>Spermatophyta</taxon>
        <taxon>Magnoliopsida</taxon>
        <taxon>eudicotyledons</taxon>
        <taxon>Gunneridae</taxon>
        <taxon>Pentapetalae</taxon>
        <taxon>asterids</taxon>
        <taxon>lamiids</taxon>
        <taxon>Gentianales</taxon>
        <taxon>Rubiaceae</taxon>
        <taxon>Ixoroideae</taxon>
        <taxon>Gardenieae complex</taxon>
        <taxon>Bertiereae - Coffeeae clade</taxon>
        <taxon>Coffeeae</taxon>
        <taxon>Coffea</taxon>
    </lineage>
</organism>
<reference evidence="11" key="1">
    <citation type="journal article" date="2014" name="Science">
        <title>The coffee genome provides insight into the convergent evolution of caffeine biosynthesis.</title>
        <authorList>
            <person name="Denoeud F."/>
            <person name="Carretero-Paulet L."/>
            <person name="Dereeper A."/>
            <person name="Droc G."/>
            <person name="Guyot R."/>
            <person name="Pietrella M."/>
            <person name="Zheng C."/>
            <person name="Alberti A."/>
            <person name="Anthony F."/>
            <person name="Aprea G."/>
            <person name="Aury J.M."/>
            <person name="Bento P."/>
            <person name="Bernard M."/>
            <person name="Bocs S."/>
            <person name="Campa C."/>
            <person name="Cenci A."/>
            <person name="Combes M.C."/>
            <person name="Crouzillat D."/>
            <person name="Da Silva C."/>
            <person name="Daddiego L."/>
            <person name="De Bellis F."/>
            <person name="Dussert S."/>
            <person name="Garsmeur O."/>
            <person name="Gayraud T."/>
            <person name="Guignon V."/>
            <person name="Jahn K."/>
            <person name="Jamilloux V."/>
            <person name="Joet T."/>
            <person name="Labadie K."/>
            <person name="Lan T."/>
            <person name="Leclercq J."/>
            <person name="Lepelley M."/>
            <person name="Leroy T."/>
            <person name="Li L.T."/>
            <person name="Librado P."/>
            <person name="Lopez L."/>
            <person name="Munoz A."/>
            <person name="Noel B."/>
            <person name="Pallavicini A."/>
            <person name="Perrotta G."/>
            <person name="Poncet V."/>
            <person name="Pot D."/>
            <person name="Priyono X."/>
            <person name="Rigoreau M."/>
            <person name="Rouard M."/>
            <person name="Rozas J."/>
            <person name="Tranchant-Dubreuil C."/>
            <person name="VanBuren R."/>
            <person name="Zhang Q."/>
            <person name="Andrade A.C."/>
            <person name="Argout X."/>
            <person name="Bertrand B."/>
            <person name="de Kochko A."/>
            <person name="Graziosi G."/>
            <person name="Henry R.J."/>
            <person name="Jayarama X."/>
            <person name="Ming R."/>
            <person name="Nagai C."/>
            <person name="Rounsley S."/>
            <person name="Sankoff D."/>
            <person name="Giuliano G."/>
            <person name="Albert V.A."/>
            <person name="Wincker P."/>
            <person name="Lashermes P."/>
        </authorList>
    </citation>
    <scope>NUCLEOTIDE SEQUENCE [LARGE SCALE GENOMIC DNA]</scope>
    <source>
        <strain evidence="11">cv. DH200-94</strain>
    </source>
</reference>
<evidence type="ECO:0000256" key="2">
    <source>
        <dbReference type="ARBA" id="ARBA00007447"/>
    </source>
</evidence>
<dbReference type="GO" id="GO:0006508">
    <property type="term" value="P:proteolysis"/>
    <property type="evidence" value="ECO:0007669"/>
    <property type="project" value="UniProtKB-KW"/>
</dbReference>
<evidence type="ECO:0000256" key="8">
    <source>
        <dbReference type="SAM" id="SignalP"/>
    </source>
</evidence>
<dbReference type="Gramene" id="CDP11849">
    <property type="protein sequence ID" value="CDP11849"/>
    <property type="gene ID" value="GSCOC_T00035116001"/>
</dbReference>
<dbReference type="PROSITE" id="PS51767">
    <property type="entry name" value="PEPTIDASE_A1"/>
    <property type="match status" value="1"/>
</dbReference>
<accession>A0A068UUB4</accession>
<comment type="subcellular location">
    <subcellularLocation>
        <location evidence="1">Secreted</location>
    </subcellularLocation>
</comment>
<keyword evidence="5" id="KW-0064">Aspartyl protease</keyword>
<dbReference type="InterPro" id="IPR032861">
    <property type="entry name" value="TAXi_N"/>
</dbReference>
<dbReference type="CDD" id="cd05476">
    <property type="entry name" value="pepsin_A_like_plant"/>
    <property type="match status" value="1"/>
</dbReference>
<gene>
    <name evidence="10" type="ORF">GSCOC_T00035116001</name>
</gene>
<dbReference type="SUPFAM" id="SSF50630">
    <property type="entry name" value="Acid proteases"/>
    <property type="match status" value="1"/>
</dbReference>
<dbReference type="OMA" id="TFAAANC"/>
<dbReference type="Gene3D" id="2.40.70.10">
    <property type="entry name" value="Acid Proteases"/>
    <property type="match status" value="2"/>
</dbReference>
<feature type="domain" description="Peptidase A1" evidence="9">
    <location>
        <begin position="106"/>
        <end position="450"/>
    </location>
</feature>
<dbReference type="GO" id="GO:0004190">
    <property type="term" value="F:aspartic-type endopeptidase activity"/>
    <property type="evidence" value="ECO:0007669"/>
    <property type="project" value="UniProtKB-KW"/>
</dbReference>
<dbReference type="FunFam" id="2.40.70.10:FF:000050">
    <property type="entry name" value="Aspartic proteinase CDR1"/>
    <property type="match status" value="1"/>
</dbReference>
<dbReference type="Pfam" id="PF14543">
    <property type="entry name" value="TAXi_N"/>
    <property type="match status" value="1"/>
</dbReference>
<dbReference type="InParanoid" id="A0A068UUB4"/>
<dbReference type="Pfam" id="PF14541">
    <property type="entry name" value="TAXi_C"/>
    <property type="match status" value="1"/>
</dbReference>
<keyword evidence="6" id="KW-0378">Hydrolase</keyword>
<feature type="signal peptide" evidence="8">
    <location>
        <begin position="1"/>
        <end position="30"/>
    </location>
</feature>
<dbReference type="InterPro" id="IPR033121">
    <property type="entry name" value="PEPTIDASE_A1"/>
</dbReference>
<keyword evidence="11" id="KW-1185">Reference proteome</keyword>
<dbReference type="FunCoup" id="A0A068UUB4">
    <property type="interactions" value="92"/>
</dbReference>
<keyword evidence="7" id="KW-0325">Glycoprotein</keyword>
<dbReference type="PhylomeDB" id="A0A068UUB4"/>
<dbReference type="InterPro" id="IPR032799">
    <property type="entry name" value="TAXi_C"/>
</dbReference>
<proteinExistence type="inferred from homology"/>
<evidence type="ECO:0000256" key="6">
    <source>
        <dbReference type="ARBA" id="ARBA00022801"/>
    </source>
</evidence>
<dbReference type="FunFam" id="2.40.70.10:FF:000031">
    <property type="entry name" value="Aspartyl protease AED1"/>
    <property type="match status" value="1"/>
</dbReference>
<evidence type="ECO:0000259" key="9">
    <source>
        <dbReference type="PROSITE" id="PS51767"/>
    </source>
</evidence>
<dbReference type="Proteomes" id="UP000295252">
    <property type="component" value="Chromosome VII"/>
</dbReference>
<evidence type="ECO:0000256" key="7">
    <source>
        <dbReference type="ARBA" id="ARBA00023180"/>
    </source>
</evidence>
<evidence type="ECO:0000256" key="3">
    <source>
        <dbReference type="ARBA" id="ARBA00022525"/>
    </source>
</evidence>
<comment type="similarity">
    <text evidence="2">Belongs to the peptidase A1 family.</text>
</comment>
<evidence type="ECO:0000256" key="4">
    <source>
        <dbReference type="ARBA" id="ARBA00022670"/>
    </source>
</evidence>
<keyword evidence="3" id="KW-0964">Secreted</keyword>
<dbReference type="PANTHER" id="PTHR47967:SF128">
    <property type="entry name" value="ASPARTIC PROTEINASE CDR1-LIKE"/>
    <property type="match status" value="1"/>
</dbReference>
<dbReference type="STRING" id="49390.A0A068UUB4"/>
<protein>
    <recommendedName>
        <fullName evidence="9">Peptidase A1 domain-containing protein</fullName>
    </recommendedName>
</protein>
<evidence type="ECO:0000256" key="5">
    <source>
        <dbReference type="ARBA" id="ARBA00022750"/>
    </source>
</evidence>
<dbReference type="GO" id="GO:0005576">
    <property type="term" value="C:extracellular region"/>
    <property type="evidence" value="ECO:0007669"/>
    <property type="project" value="UniProtKB-SubCell"/>
</dbReference>
<feature type="chain" id="PRO_5001655211" description="Peptidase A1 domain-containing protein" evidence="8">
    <location>
        <begin position="31"/>
        <end position="458"/>
    </location>
</feature>
<dbReference type="OrthoDB" id="2747330at2759"/>
<evidence type="ECO:0000313" key="10">
    <source>
        <dbReference type="EMBL" id="CDP11849.1"/>
    </source>
</evidence>
<dbReference type="InterPro" id="IPR034161">
    <property type="entry name" value="Pepsin-like_plant"/>
</dbReference>
<dbReference type="InterPro" id="IPR021109">
    <property type="entry name" value="Peptidase_aspartic_dom_sf"/>
</dbReference>
<evidence type="ECO:0000313" key="11">
    <source>
        <dbReference type="Proteomes" id="UP000295252"/>
    </source>
</evidence>
<keyword evidence="4" id="KW-0645">Protease</keyword>
<name>A0A068UUB4_COFCA</name>